<dbReference type="EMBL" id="AUWU02000005">
    <property type="protein sequence ID" value="KAH0572787.1"/>
    <property type="molecule type" value="Genomic_DNA"/>
</dbReference>
<gene>
    <name evidence="1" type="ORF">SS50377_24900</name>
</gene>
<evidence type="ECO:0000313" key="2">
    <source>
        <dbReference type="Proteomes" id="UP000018208"/>
    </source>
</evidence>
<name>A0A9P8LRM4_9EUKA</name>
<accession>A0A9P8LRM4</accession>
<dbReference type="RefSeq" id="XP_067763560.1">
    <property type="nucleotide sequence ID" value="XM_067908739.1"/>
</dbReference>
<protein>
    <submittedName>
        <fullName evidence="1">Uncharacterized protein</fullName>
    </submittedName>
</protein>
<dbReference type="AlphaFoldDB" id="A0A9P8LRM4"/>
<reference evidence="1 2" key="1">
    <citation type="journal article" date="2014" name="PLoS Genet.">
        <title>The Genome of Spironucleus salmonicida Highlights a Fish Pathogen Adapted to Fluctuating Environments.</title>
        <authorList>
            <person name="Xu F."/>
            <person name="Jerlstrom-Hultqvist J."/>
            <person name="Einarsson E."/>
            <person name="Astvaldsson A."/>
            <person name="Svard S.G."/>
            <person name="Andersson J.O."/>
        </authorList>
    </citation>
    <scope>NUCLEOTIDE SEQUENCE [LARGE SCALE GENOMIC DNA]</scope>
    <source>
        <strain evidence="1 2">ATCC 50377</strain>
    </source>
</reference>
<comment type="caution">
    <text evidence="1">The sequence shown here is derived from an EMBL/GenBank/DDBJ whole genome shotgun (WGS) entry which is preliminary data.</text>
</comment>
<organism evidence="1 2">
    <name type="scientific">Spironucleus salmonicida</name>
    <dbReference type="NCBI Taxonomy" id="348837"/>
    <lineage>
        <taxon>Eukaryota</taxon>
        <taxon>Metamonada</taxon>
        <taxon>Diplomonadida</taxon>
        <taxon>Hexamitidae</taxon>
        <taxon>Hexamitinae</taxon>
        <taxon>Spironucleus</taxon>
    </lineage>
</organism>
<dbReference type="Proteomes" id="UP000018208">
    <property type="component" value="Unassembled WGS sequence"/>
</dbReference>
<keyword evidence="2" id="KW-1185">Reference proteome</keyword>
<dbReference type="GeneID" id="94298923"/>
<proteinExistence type="predicted"/>
<evidence type="ECO:0000313" key="1">
    <source>
        <dbReference type="EMBL" id="KAH0572787.1"/>
    </source>
</evidence>
<dbReference type="KEGG" id="ssao:94298923"/>
<sequence length="148" mass="17213">MEINDLIQTAKQKYTMKHQVCPQLDEVTELRKSLTSSQQSSGKLQNINNLIQLNQQNHQSLSLQIEIDDFKSYVNDNILENKNILVELKDNLEINQIPILKQSTVIDEPSIFKKIEDLSRARKFLEKHLKNDIDSVNSEVKQLIQELK</sequence>